<dbReference type="SUPFAM" id="SSF141322">
    <property type="entry name" value="NfeD domain-like"/>
    <property type="match status" value="1"/>
</dbReference>
<reference evidence="7" key="2">
    <citation type="journal article" date="2021" name="PeerJ">
        <title>Extensive microbial diversity within the chicken gut microbiome revealed by metagenomics and culture.</title>
        <authorList>
            <person name="Gilroy R."/>
            <person name="Ravi A."/>
            <person name="Getino M."/>
            <person name="Pursley I."/>
            <person name="Horton D.L."/>
            <person name="Alikhan N.F."/>
            <person name="Baker D."/>
            <person name="Gharbi K."/>
            <person name="Hall N."/>
            <person name="Watson M."/>
            <person name="Adriaenssens E.M."/>
            <person name="Foster-Nyarko E."/>
            <person name="Jarju S."/>
            <person name="Secka A."/>
            <person name="Antonio M."/>
            <person name="Oren A."/>
            <person name="Chaudhuri R.R."/>
            <person name="La Ragione R."/>
            <person name="Hildebrand F."/>
            <person name="Pallen M.J."/>
        </authorList>
    </citation>
    <scope>NUCLEOTIDE SEQUENCE</scope>
    <source>
        <strain evidence="7">CHK180-2868</strain>
    </source>
</reference>
<feature type="transmembrane region" description="Helical" evidence="5">
    <location>
        <begin position="32"/>
        <end position="62"/>
    </location>
</feature>
<reference evidence="7" key="1">
    <citation type="submission" date="2020-10" db="EMBL/GenBank/DDBJ databases">
        <authorList>
            <person name="Gilroy R."/>
        </authorList>
    </citation>
    <scope>NUCLEOTIDE SEQUENCE</scope>
    <source>
        <strain evidence="7">CHK180-2868</strain>
    </source>
</reference>
<dbReference type="Pfam" id="PF01957">
    <property type="entry name" value="NfeD"/>
    <property type="match status" value="1"/>
</dbReference>
<dbReference type="InterPro" id="IPR052165">
    <property type="entry name" value="Membrane_assoc_protease"/>
</dbReference>
<dbReference type="GO" id="GO:0005886">
    <property type="term" value="C:plasma membrane"/>
    <property type="evidence" value="ECO:0007669"/>
    <property type="project" value="TreeGrafter"/>
</dbReference>
<dbReference type="PANTHER" id="PTHR33507:SF3">
    <property type="entry name" value="INNER MEMBRANE PROTEIN YBBJ"/>
    <property type="match status" value="1"/>
</dbReference>
<evidence type="ECO:0000256" key="3">
    <source>
        <dbReference type="ARBA" id="ARBA00022989"/>
    </source>
</evidence>
<keyword evidence="3 5" id="KW-1133">Transmembrane helix</keyword>
<keyword evidence="2 5" id="KW-0812">Transmembrane</keyword>
<evidence type="ECO:0000256" key="5">
    <source>
        <dbReference type="SAM" id="Phobius"/>
    </source>
</evidence>
<gene>
    <name evidence="7" type="ORF">IAB28_00895</name>
</gene>
<evidence type="ECO:0000259" key="6">
    <source>
        <dbReference type="Pfam" id="PF01957"/>
    </source>
</evidence>
<organism evidence="7 8">
    <name type="scientific">Candidatus Copromonas faecavium</name>
    <name type="common">nom. illeg.</name>
    <dbReference type="NCBI Taxonomy" id="2840740"/>
    <lineage>
        <taxon>Bacteria</taxon>
        <taxon>Bacillati</taxon>
        <taxon>Bacillota</taxon>
        <taxon>Clostridia</taxon>
        <taxon>Lachnospirales</taxon>
        <taxon>Lachnospiraceae</taxon>
        <taxon>Candidatus Copromonas (nom. illeg.)</taxon>
    </lineage>
</organism>
<evidence type="ECO:0000256" key="4">
    <source>
        <dbReference type="ARBA" id="ARBA00023136"/>
    </source>
</evidence>
<keyword evidence="4 5" id="KW-0472">Membrane</keyword>
<dbReference type="PANTHER" id="PTHR33507">
    <property type="entry name" value="INNER MEMBRANE PROTEIN YBBJ"/>
    <property type="match status" value="1"/>
</dbReference>
<evidence type="ECO:0000313" key="7">
    <source>
        <dbReference type="EMBL" id="HIR04518.1"/>
    </source>
</evidence>
<accession>A0A9D1A2D9</accession>
<feature type="domain" description="NfeD-like C-terminal" evidence="6">
    <location>
        <begin position="80"/>
        <end position="140"/>
    </location>
</feature>
<dbReference type="EMBL" id="DVGC01000003">
    <property type="protein sequence ID" value="HIR04518.1"/>
    <property type="molecule type" value="Genomic_DNA"/>
</dbReference>
<evidence type="ECO:0000256" key="2">
    <source>
        <dbReference type="ARBA" id="ARBA00022692"/>
    </source>
</evidence>
<sequence length="146" mass="15850">MAMIGWLVAFVIFIGIEAGTMALTTIWFAGGSLAAFLAALFGLPVQVQLVLFLLVSFLLLIFTKPFVTRFVNRDTEKTNVEGLIGKRGRVTAEINNAMSVGAVVVNGQEWTARAVSDDTVIPAGQPVVIREIRGVKLIVEQVMEEK</sequence>
<protein>
    <submittedName>
        <fullName evidence="7">NfeD family protein</fullName>
    </submittedName>
</protein>
<evidence type="ECO:0000313" key="8">
    <source>
        <dbReference type="Proteomes" id="UP000824250"/>
    </source>
</evidence>
<proteinExistence type="predicted"/>
<dbReference type="Proteomes" id="UP000824250">
    <property type="component" value="Unassembled WGS sequence"/>
</dbReference>
<name>A0A9D1A2D9_9FIRM</name>
<comment type="caution">
    <text evidence="7">The sequence shown here is derived from an EMBL/GenBank/DDBJ whole genome shotgun (WGS) entry which is preliminary data.</text>
</comment>
<dbReference type="Gene3D" id="2.40.50.140">
    <property type="entry name" value="Nucleic acid-binding proteins"/>
    <property type="match status" value="1"/>
</dbReference>
<dbReference type="InterPro" id="IPR012340">
    <property type="entry name" value="NA-bd_OB-fold"/>
</dbReference>
<comment type="subcellular location">
    <subcellularLocation>
        <location evidence="1">Membrane</location>
        <topology evidence="1">Multi-pass membrane protein</topology>
    </subcellularLocation>
</comment>
<dbReference type="AlphaFoldDB" id="A0A9D1A2D9"/>
<dbReference type="InterPro" id="IPR002810">
    <property type="entry name" value="NfeD-like_C"/>
</dbReference>
<evidence type="ECO:0000256" key="1">
    <source>
        <dbReference type="ARBA" id="ARBA00004141"/>
    </source>
</evidence>